<evidence type="ECO:0000259" key="8">
    <source>
        <dbReference type="Pfam" id="PF07715"/>
    </source>
</evidence>
<evidence type="ECO:0000313" key="10">
    <source>
        <dbReference type="Proteomes" id="UP000517753"/>
    </source>
</evidence>
<dbReference type="InterPro" id="IPR010104">
    <property type="entry name" value="TonB_rcpt_bac"/>
</dbReference>
<dbReference type="PANTHER" id="PTHR40980">
    <property type="entry name" value="PLUG DOMAIN-CONTAINING PROTEIN"/>
    <property type="match status" value="1"/>
</dbReference>
<protein>
    <submittedName>
        <fullName evidence="9">TonB-dependent receptor</fullName>
    </submittedName>
</protein>
<evidence type="ECO:0000259" key="7">
    <source>
        <dbReference type="Pfam" id="PF00593"/>
    </source>
</evidence>
<organism evidence="9 10">
    <name type="scientific">Sphingomonas melonis</name>
    <dbReference type="NCBI Taxonomy" id="152682"/>
    <lineage>
        <taxon>Bacteria</taxon>
        <taxon>Pseudomonadati</taxon>
        <taxon>Pseudomonadota</taxon>
        <taxon>Alphaproteobacteria</taxon>
        <taxon>Sphingomonadales</taxon>
        <taxon>Sphingomonadaceae</taxon>
        <taxon>Sphingomonas</taxon>
    </lineage>
</organism>
<keyword evidence="4" id="KW-0798">TonB box</keyword>
<proteinExistence type="inferred from homology"/>
<dbReference type="Gene3D" id="2.170.130.10">
    <property type="entry name" value="TonB-dependent receptor, plug domain"/>
    <property type="match status" value="1"/>
</dbReference>
<reference evidence="9 10" key="2">
    <citation type="submission" date="2020-08" db="EMBL/GenBank/DDBJ databases">
        <title>The Agave Microbiome: Exploring the role of microbial communities in plant adaptations to desert environments.</title>
        <authorList>
            <person name="Partida-Martinez L.P."/>
        </authorList>
    </citation>
    <scope>NUCLEOTIDE SEQUENCE [LARGE SCALE GENOMIC DNA]</scope>
    <source>
        <strain evidence="9 10">AS2.3</strain>
    </source>
</reference>
<reference evidence="9 10" key="1">
    <citation type="submission" date="2020-07" db="EMBL/GenBank/DDBJ databases">
        <authorList>
            <person name="Partida-Martinez L."/>
            <person name="Huntemann M."/>
            <person name="Clum A."/>
            <person name="Wang J."/>
            <person name="Palaniappan K."/>
            <person name="Ritter S."/>
            <person name="Chen I.-M."/>
            <person name="Stamatis D."/>
            <person name="Reddy T."/>
            <person name="O'Malley R."/>
            <person name="Daum C."/>
            <person name="Shapiro N."/>
            <person name="Ivanova N."/>
            <person name="Kyrpides N."/>
            <person name="Woyke T."/>
        </authorList>
    </citation>
    <scope>NUCLEOTIDE SEQUENCE [LARGE SCALE GENOMIC DNA]</scope>
    <source>
        <strain evidence="9 10">AS2.3</strain>
    </source>
</reference>
<evidence type="ECO:0000256" key="5">
    <source>
        <dbReference type="SAM" id="MobiDB-lite"/>
    </source>
</evidence>
<dbReference type="GO" id="GO:0009279">
    <property type="term" value="C:cell outer membrane"/>
    <property type="evidence" value="ECO:0007669"/>
    <property type="project" value="UniProtKB-SubCell"/>
</dbReference>
<name>A0A7Y9FN90_9SPHN</name>
<dbReference type="NCBIfam" id="TIGR01782">
    <property type="entry name" value="TonB-Xanth-Caul"/>
    <property type="match status" value="1"/>
</dbReference>
<keyword evidence="6" id="KW-0732">Signal</keyword>
<dbReference type="AlphaFoldDB" id="A0A7Y9FN90"/>
<dbReference type="InterPro" id="IPR036942">
    <property type="entry name" value="Beta-barrel_TonB_sf"/>
</dbReference>
<dbReference type="InterPro" id="IPR012910">
    <property type="entry name" value="Plug_dom"/>
</dbReference>
<dbReference type="InterPro" id="IPR037066">
    <property type="entry name" value="Plug_dom_sf"/>
</dbReference>
<evidence type="ECO:0000313" key="9">
    <source>
        <dbReference type="EMBL" id="NYD89221.1"/>
    </source>
</evidence>
<accession>A0A7Y9FN90</accession>
<feature type="signal peptide" evidence="6">
    <location>
        <begin position="1"/>
        <end position="38"/>
    </location>
</feature>
<dbReference type="InterPro" id="IPR000531">
    <property type="entry name" value="Beta-barrel_TonB"/>
</dbReference>
<dbReference type="EMBL" id="JACCBY010000001">
    <property type="protein sequence ID" value="NYD89221.1"/>
    <property type="molecule type" value="Genomic_DNA"/>
</dbReference>
<evidence type="ECO:0000256" key="3">
    <source>
        <dbReference type="ARBA" id="ARBA00023237"/>
    </source>
</evidence>
<sequence>MTYIVSTDGRRPAFNAALRAGVSGLVLGMIAVSSPAAAAGFGQADTSAIPQTTGQAATTAGDQTSTQPAAASADQPGGDEIVVTGRRAALQAADERKRRSETIIDSVVADEAGKLPDNSITEVLQRVSGVSIVRFAALGDPDHFSVQGSGVQVRGLTGVASRLNGREIFSANNGRAILWSDVTPELMAAVDVYKASTADLIEGGTGGQIDLRTKMPFDFNGKFHMAATGELGMGDMAQKADPVASVLATKTFDTPIGKIGVLADVAYSQFSSLSQFIRTEPYFKQNIGGKDYYIPGGFTYGDEAFQYRRYGIYGAVQWAPTDDLTFSGTFFQSRYKSQSSDFGAQVQSQALAVDPASSSFDNNGLLTKTDRLFTRDTSSLLPNNNTINSGGNKGFVDSNTRTRDYSLAFNYVPTDGHLSLKGALQRVDSRQIYDRLDIFRDVSFGTGFGMDLTGDLPRITVSPETQAGFANPANYFWSASMPHNERNKGRLDSANLDAEYSFDDSFLKAIKVGARAAKRTERDLSNGYNWSALGRGWNGDPQLTYANAAPGDTTFHAFKDFFRGETTLPGNLMFASKDLAERFAANRSGLVASPPAGFCGPATIDDDNNPATDNVANPQWSNCSSSGLLPAGSGYGGGSAISRPAGFVLPGDQVNNKTITKAAYALARFGRPDGGVSGNVGVRVVNIQNEGSGFIQQNANTFIRNGQTQTLGQTFLARGGKAEFTRWLPSINVDYAPNAKIKIRGGYNVTMDLPTFNALRASGSIGVATTSNPGNVDGGSSLPNFFTNFTADTGNPLLKPTMSNNFDLSFEYYARPGTAFHVAPFYKRLTDLPIYSLTQRQVTVVYIDGTSENVSAAATDYINATKAATVKGVEVGGRAFLDMLPGVLSGLGFEANYTFIDSKNPGDLYRDINGVTRSDAPLIGLSKHNANVTLLYEKQAVSFRVAYSWRSRYLQTTNSNGTNPTYTYYAAPATPANGQAIQIALPVYGDAYGTVDGGARFKVTDNFSFGVQFTNILGATQRTLMGGYPGGKLYGRSWFQSDRRISTGISLAF</sequence>
<dbReference type="SUPFAM" id="SSF56935">
    <property type="entry name" value="Porins"/>
    <property type="match status" value="1"/>
</dbReference>
<feature type="chain" id="PRO_5031350189" evidence="6">
    <location>
        <begin position="39"/>
        <end position="1053"/>
    </location>
</feature>
<evidence type="ECO:0000256" key="2">
    <source>
        <dbReference type="ARBA" id="ARBA00023136"/>
    </source>
</evidence>
<dbReference type="Pfam" id="PF07715">
    <property type="entry name" value="Plug"/>
    <property type="match status" value="1"/>
</dbReference>
<dbReference type="Pfam" id="PF00593">
    <property type="entry name" value="TonB_dep_Rec_b-barrel"/>
    <property type="match status" value="1"/>
</dbReference>
<feature type="domain" description="TonB-dependent receptor-like beta-barrel" evidence="7">
    <location>
        <begin position="458"/>
        <end position="1016"/>
    </location>
</feature>
<dbReference type="Proteomes" id="UP000517753">
    <property type="component" value="Unassembled WGS sequence"/>
</dbReference>
<evidence type="ECO:0000256" key="4">
    <source>
        <dbReference type="RuleBase" id="RU003357"/>
    </source>
</evidence>
<comment type="similarity">
    <text evidence="4">Belongs to the TonB-dependent receptor family.</text>
</comment>
<feature type="compositionally biased region" description="Low complexity" evidence="5">
    <location>
        <begin position="52"/>
        <end position="67"/>
    </location>
</feature>
<comment type="subcellular location">
    <subcellularLocation>
        <location evidence="1 4">Cell outer membrane</location>
    </subcellularLocation>
</comment>
<keyword evidence="9" id="KW-0675">Receptor</keyword>
<feature type="region of interest" description="Disordered" evidence="5">
    <location>
        <begin position="52"/>
        <end position="78"/>
    </location>
</feature>
<evidence type="ECO:0000256" key="1">
    <source>
        <dbReference type="ARBA" id="ARBA00004442"/>
    </source>
</evidence>
<feature type="domain" description="TonB-dependent receptor plug" evidence="8">
    <location>
        <begin position="97"/>
        <end position="207"/>
    </location>
</feature>
<evidence type="ECO:0000256" key="6">
    <source>
        <dbReference type="SAM" id="SignalP"/>
    </source>
</evidence>
<dbReference type="Gene3D" id="2.40.170.20">
    <property type="entry name" value="TonB-dependent receptor, beta-barrel domain"/>
    <property type="match status" value="1"/>
</dbReference>
<comment type="caution">
    <text evidence="9">The sequence shown here is derived from an EMBL/GenBank/DDBJ whole genome shotgun (WGS) entry which is preliminary data.</text>
</comment>
<keyword evidence="10" id="KW-1185">Reference proteome</keyword>
<keyword evidence="3" id="KW-0998">Cell outer membrane</keyword>
<dbReference type="PANTHER" id="PTHR40980:SF3">
    <property type="entry name" value="TONB-DEPENDENT RECEPTOR-LIKE BETA-BARREL DOMAIN-CONTAINING PROTEIN"/>
    <property type="match status" value="1"/>
</dbReference>
<gene>
    <name evidence="9" type="ORF">HD841_000990</name>
</gene>
<keyword evidence="2 4" id="KW-0472">Membrane</keyword>